<proteinExistence type="predicted"/>
<evidence type="ECO:0000313" key="2">
    <source>
        <dbReference type="Proteomes" id="UP001143910"/>
    </source>
</evidence>
<gene>
    <name evidence="1" type="ORF">NQ176_g6530</name>
</gene>
<evidence type="ECO:0000313" key="1">
    <source>
        <dbReference type="EMBL" id="KAJ2973573.1"/>
    </source>
</evidence>
<accession>A0ACC1N3K0</accession>
<sequence length="329" mass="36509">MNWAAHDRFVMGAAKDSSNPKPIKQIKPVAAAASLPAARGKVRTSSSATGIASPPIEKNETTSPPRQKRWATKTRTGCITCRIRRVKCDEGKPMCKRCITSGRMCDGYNKKRPAPPTPAEQSPQSETLMTDLLAFEDDDRSSIAFWTNSKAVQNSKIHDPGPALEIIPPDWDLVEAFEYFYRVILPSFISAHLEEGTSAYMPSAANLSCKTSFITFVFSNRIADVAKKRGTLRSPEDMPLDQYLWTAFHASMAKMLQIINDGLSSSDDNVVDSMLTRIADILSTDLTLQGTSWQAHLRGYGTLFKLRGGYKRLSKTVPTFPSQMQYVFL</sequence>
<name>A0ACC1N3K0_9HYPO</name>
<protein>
    <submittedName>
        <fullName evidence="1">Uncharacterized protein</fullName>
    </submittedName>
</protein>
<reference evidence="1" key="1">
    <citation type="submission" date="2022-08" db="EMBL/GenBank/DDBJ databases">
        <title>Genome Sequence of Lecanicillium fungicola.</title>
        <authorList>
            <person name="Buettner E."/>
        </authorList>
    </citation>
    <scope>NUCLEOTIDE SEQUENCE</scope>
    <source>
        <strain evidence="1">Babe33</strain>
    </source>
</reference>
<comment type="caution">
    <text evidence="1">The sequence shown here is derived from an EMBL/GenBank/DDBJ whole genome shotgun (WGS) entry which is preliminary data.</text>
</comment>
<keyword evidence="2" id="KW-1185">Reference proteome</keyword>
<dbReference type="EMBL" id="JANJQO010000953">
    <property type="protein sequence ID" value="KAJ2973573.1"/>
    <property type="molecule type" value="Genomic_DNA"/>
</dbReference>
<organism evidence="1 2">
    <name type="scientific">Zarea fungicola</name>
    <dbReference type="NCBI Taxonomy" id="93591"/>
    <lineage>
        <taxon>Eukaryota</taxon>
        <taxon>Fungi</taxon>
        <taxon>Dikarya</taxon>
        <taxon>Ascomycota</taxon>
        <taxon>Pezizomycotina</taxon>
        <taxon>Sordariomycetes</taxon>
        <taxon>Hypocreomycetidae</taxon>
        <taxon>Hypocreales</taxon>
        <taxon>Cordycipitaceae</taxon>
        <taxon>Zarea</taxon>
    </lineage>
</organism>
<dbReference type="Proteomes" id="UP001143910">
    <property type="component" value="Unassembled WGS sequence"/>
</dbReference>